<name>A0A7X6L163_9NOCA</name>
<keyword evidence="2" id="KW-1133">Transmembrane helix</keyword>
<keyword evidence="5" id="KW-1185">Reference proteome</keyword>
<keyword evidence="2" id="KW-0812">Transmembrane</keyword>
<dbReference type="EMBL" id="JAAXOS010000003">
    <property type="protein sequence ID" value="NKY25835.1"/>
    <property type="molecule type" value="Genomic_DNA"/>
</dbReference>
<feature type="domain" description="Mce/MlaD" evidence="3">
    <location>
        <begin position="66"/>
        <end position="140"/>
    </location>
</feature>
<evidence type="ECO:0000256" key="1">
    <source>
        <dbReference type="SAM" id="MobiDB-lite"/>
    </source>
</evidence>
<evidence type="ECO:0000256" key="2">
    <source>
        <dbReference type="SAM" id="Phobius"/>
    </source>
</evidence>
<dbReference type="Pfam" id="PF02470">
    <property type="entry name" value="MlaD"/>
    <property type="match status" value="1"/>
</dbReference>
<dbReference type="PANTHER" id="PTHR33371">
    <property type="entry name" value="INTERMEMBRANE PHOSPHOLIPID TRANSPORT SYSTEM BINDING PROTEIN MLAD-RELATED"/>
    <property type="match status" value="1"/>
</dbReference>
<proteinExistence type="predicted"/>
<keyword evidence="2" id="KW-0472">Membrane</keyword>
<evidence type="ECO:0000313" key="4">
    <source>
        <dbReference type="EMBL" id="NKY25835.1"/>
    </source>
</evidence>
<dbReference type="AlphaFoldDB" id="A0A7X6L163"/>
<organism evidence="4 5">
    <name type="scientific">Nocardia gamkensis</name>
    <dbReference type="NCBI Taxonomy" id="352869"/>
    <lineage>
        <taxon>Bacteria</taxon>
        <taxon>Bacillati</taxon>
        <taxon>Actinomycetota</taxon>
        <taxon>Actinomycetes</taxon>
        <taxon>Mycobacteriales</taxon>
        <taxon>Nocardiaceae</taxon>
        <taxon>Nocardia</taxon>
    </lineage>
</organism>
<accession>A0A7X6L163</accession>
<evidence type="ECO:0000259" key="3">
    <source>
        <dbReference type="Pfam" id="PF02470"/>
    </source>
</evidence>
<evidence type="ECO:0000313" key="5">
    <source>
        <dbReference type="Proteomes" id="UP000540698"/>
    </source>
</evidence>
<protein>
    <submittedName>
        <fullName evidence="4">MCE family protein</fullName>
    </submittedName>
</protein>
<dbReference type="RefSeq" id="WP_062970048.1">
    <property type="nucleotide sequence ID" value="NZ_JAAXOS010000003.1"/>
</dbReference>
<feature type="compositionally biased region" description="Low complexity" evidence="1">
    <location>
        <begin position="409"/>
        <end position="419"/>
    </location>
</feature>
<dbReference type="PANTHER" id="PTHR33371:SF16">
    <property type="entry name" value="MCE-FAMILY PROTEIN MCE3F"/>
    <property type="match status" value="1"/>
</dbReference>
<sequence length="436" mass="44843">MSAGRGGFAAFVATAADAPARLLVGAVRGGRPYRLALSAVALAVTAVIGATYLVFGALGVDPTAATITVRVHLARSGGLLPGQDVTLRGVPIGEVRSIDLEPGGVIAVASIDADVRVPDDGTVDVTSLSTAGEQFLDFRPTRSAGPYLSDGAEIATDRTSTPTPLWQMLGTFDSTLAQIDPARLASVVDELGVGPEGPRKLKDILDGGIFLVATLDSVLPQTVGLVRDSKTVLTTLGAGSPGLTRFAADAAKVMRGVEAKTGGFADLLGAAPGTLAALDAVLADNSAAAVAMLTNLSTVAQVTNTRVPAMQEFFFPTQRAGSTLDALAMVIHDGGLWGLVSLYPRYTCVYDLPRKPPSLADYSEPYLYTYCPDDDPSVLVRGAHNAPRPPGERIPGPPPPGEPADRTATPTPTGPFSLPLPLPLVGSGQTVPAPPR</sequence>
<reference evidence="4 5" key="1">
    <citation type="submission" date="2020-04" db="EMBL/GenBank/DDBJ databases">
        <title>MicrobeNet Type strains.</title>
        <authorList>
            <person name="Nicholson A.C."/>
        </authorList>
    </citation>
    <scope>NUCLEOTIDE SEQUENCE [LARGE SCALE GENOMIC DNA]</scope>
    <source>
        <strain evidence="4 5">DSM 44956</strain>
    </source>
</reference>
<dbReference type="Proteomes" id="UP000540698">
    <property type="component" value="Unassembled WGS sequence"/>
</dbReference>
<dbReference type="InterPro" id="IPR003399">
    <property type="entry name" value="Mce/MlaD"/>
</dbReference>
<dbReference type="InterPro" id="IPR052336">
    <property type="entry name" value="MlaD_Phospholipid_Transporter"/>
</dbReference>
<gene>
    <name evidence="4" type="ORF">HGB38_06270</name>
</gene>
<comment type="caution">
    <text evidence="4">The sequence shown here is derived from an EMBL/GenBank/DDBJ whole genome shotgun (WGS) entry which is preliminary data.</text>
</comment>
<feature type="region of interest" description="Disordered" evidence="1">
    <location>
        <begin position="379"/>
        <end position="436"/>
    </location>
</feature>
<feature type="transmembrane region" description="Helical" evidence="2">
    <location>
        <begin position="35"/>
        <end position="60"/>
    </location>
</feature>
<dbReference type="GO" id="GO:0005576">
    <property type="term" value="C:extracellular region"/>
    <property type="evidence" value="ECO:0007669"/>
    <property type="project" value="TreeGrafter"/>
</dbReference>